<accession>B4W3E4</accession>
<evidence type="ECO:0000313" key="3">
    <source>
        <dbReference type="Proteomes" id="UP000003835"/>
    </source>
</evidence>
<dbReference type="Proteomes" id="UP000003835">
    <property type="component" value="Unassembled WGS sequence"/>
</dbReference>
<proteinExistence type="predicted"/>
<name>B4W3E4_9CYAN</name>
<dbReference type="AlphaFoldDB" id="B4W3E4"/>
<sequence>MAQSLSIPLNPRAIKAKHPLVSPMEQKAKQHLVSPMEQKAKHPLASPCKKSEASTGFPLFKGDGRGIK</sequence>
<reference evidence="2 3" key="1">
    <citation type="submission" date="2008-07" db="EMBL/GenBank/DDBJ databases">
        <authorList>
            <person name="Tandeau de Marsac N."/>
            <person name="Ferriera S."/>
            <person name="Johnson J."/>
            <person name="Kravitz S."/>
            <person name="Beeson K."/>
            <person name="Sutton G."/>
            <person name="Rogers Y.-H."/>
            <person name="Friedman R."/>
            <person name="Frazier M."/>
            <person name="Venter J.C."/>
        </authorList>
    </citation>
    <scope>NUCLEOTIDE SEQUENCE [LARGE SCALE GENOMIC DNA]</scope>
    <source>
        <strain evidence="2 3">PCC 7420</strain>
    </source>
</reference>
<protein>
    <submittedName>
        <fullName evidence="2">Uncharacterized protein</fullName>
    </submittedName>
</protein>
<gene>
    <name evidence="2" type="ORF">MC7420_3416</name>
</gene>
<dbReference type="EMBL" id="DS989874">
    <property type="protein sequence ID" value="EDX71301.1"/>
    <property type="molecule type" value="Genomic_DNA"/>
</dbReference>
<keyword evidence="3" id="KW-1185">Reference proteome</keyword>
<feature type="region of interest" description="Disordered" evidence="1">
    <location>
        <begin position="24"/>
        <end position="68"/>
    </location>
</feature>
<evidence type="ECO:0000313" key="2">
    <source>
        <dbReference type="EMBL" id="EDX71301.1"/>
    </source>
</evidence>
<dbReference type="HOGENOM" id="CLU_2786696_0_0_3"/>
<evidence type="ECO:0000256" key="1">
    <source>
        <dbReference type="SAM" id="MobiDB-lite"/>
    </source>
</evidence>
<organism evidence="2 3">
    <name type="scientific">Coleofasciculus chthonoplastes PCC 7420</name>
    <dbReference type="NCBI Taxonomy" id="118168"/>
    <lineage>
        <taxon>Bacteria</taxon>
        <taxon>Bacillati</taxon>
        <taxon>Cyanobacteriota</taxon>
        <taxon>Cyanophyceae</taxon>
        <taxon>Coleofasciculales</taxon>
        <taxon>Coleofasciculaceae</taxon>
        <taxon>Coleofasciculus</taxon>
    </lineage>
</organism>